<organism evidence="16 17">
    <name type="scientific">Parthenolecanium corni</name>
    <dbReference type="NCBI Taxonomy" id="536013"/>
    <lineage>
        <taxon>Eukaryota</taxon>
        <taxon>Metazoa</taxon>
        <taxon>Ecdysozoa</taxon>
        <taxon>Arthropoda</taxon>
        <taxon>Hexapoda</taxon>
        <taxon>Insecta</taxon>
        <taxon>Pterygota</taxon>
        <taxon>Neoptera</taxon>
        <taxon>Paraneoptera</taxon>
        <taxon>Hemiptera</taxon>
        <taxon>Sternorrhyncha</taxon>
        <taxon>Coccoidea</taxon>
        <taxon>Coccidae</taxon>
        <taxon>Parthenolecanium</taxon>
    </lineage>
</organism>
<dbReference type="EC" id="2.1.1.319" evidence="3"/>
<dbReference type="EMBL" id="JBBCAQ010000037">
    <property type="protein sequence ID" value="KAK7574301.1"/>
    <property type="molecule type" value="Genomic_DNA"/>
</dbReference>
<comment type="catalytic activity">
    <reaction evidence="13">
        <text>L-arginyl-[protein] + 2 S-adenosyl-L-methionine = N(omega),N(omega)-dimethyl-L-arginyl-[protein] + 2 S-adenosyl-L-homocysteine + 2 H(+)</text>
        <dbReference type="Rhea" id="RHEA:48096"/>
        <dbReference type="Rhea" id="RHEA-COMP:10532"/>
        <dbReference type="Rhea" id="RHEA-COMP:11991"/>
        <dbReference type="ChEBI" id="CHEBI:15378"/>
        <dbReference type="ChEBI" id="CHEBI:29965"/>
        <dbReference type="ChEBI" id="CHEBI:57856"/>
        <dbReference type="ChEBI" id="CHEBI:59789"/>
        <dbReference type="ChEBI" id="CHEBI:61897"/>
        <dbReference type="EC" id="2.1.1.319"/>
    </reaction>
</comment>
<evidence type="ECO:0000256" key="8">
    <source>
        <dbReference type="ARBA" id="ARBA00022691"/>
    </source>
</evidence>
<dbReference type="Gene3D" id="3.40.50.150">
    <property type="entry name" value="Vaccinia Virus protein VP39"/>
    <property type="match status" value="1"/>
</dbReference>
<dbReference type="GO" id="GO:0032259">
    <property type="term" value="P:methylation"/>
    <property type="evidence" value="ECO:0007669"/>
    <property type="project" value="UniProtKB-KW"/>
</dbReference>
<sequence length="606" mass="67716">MKQYFELNDFQALDSTGNVTHEYKHPVITIETNSNGLHFSIKQDQNDTPEVRKVFNFSLSQLSSSSRIGNKGFVFNFPDNSCYLISFQVFKETQSFCSIIQKAKDNADKFKSKFCTRTEESSAAQYFQFYGYLSQQQNMLQDYIRTSTYEKAVLANSKDFQDKVVLDVGAGSGILSFFSAQAGASRVYAVEASSMAEHAEQLVGFNYMSDKIIVVAGKVEEIELPEQVDIIISEPMGYMLYNERMLETYLHAKKWLKKDGKMFPTTGDLHVAPFTDEALFMEQTTKASFWLQTHFHNIDLTPLHDAAINEYFRQPIVDTFDVRICTAKSVRHTVNFLEADETDLHRIEIPLDFTILQSATVHGLAFWFDVAFIGSQQTIWLSTAPTEPLTHWYQVRCLLNTPIFTKVNQKLVGTVLLEANSRQSYDVTIDLMIEGFPDTRSINCLDLKNPYFRYTGQATGPPPGLNTVSPSEAYWSQLDAQVRQISDGNAQATTFDISQWPTNGGQIQITNALNNTVSMVNGISLNGYNEVVEVPEASHIVPAAGPLQTNQTCPKTRQRIGSMVPTSTCAAQLIGGGVTPTLFANQSSQVIISDSPQLTQANGLPT</sequence>
<evidence type="ECO:0000256" key="9">
    <source>
        <dbReference type="ARBA" id="ARBA00022853"/>
    </source>
</evidence>
<evidence type="ECO:0000256" key="10">
    <source>
        <dbReference type="ARBA" id="ARBA00023015"/>
    </source>
</evidence>
<evidence type="ECO:0000256" key="2">
    <source>
        <dbReference type="ARBA" id="ARBA00004496"/>
    </source>
</evidence>
<dbReference type="PROSITE" id="PS51678">
    <property type="entry name" value="SAM_MT_PRMT"/>
    <property type="match status" value="1"/>
</dbReference>
<evidence type="ECO:0000256" key="13">
    <source>
        <dbReference type="ARBA" id="ARBA00049086"/>
    </source>
</evidence>
<evidence type="ECO:0000256" key="1">
    <source>
        <dbReference type="ARBA" id="ARBA00004123"/>
    </source>
</evidence>
<dbReference type="FunFam" id="2.70.160.11:FF:000002">
    <property type="entry name" value="Probable histone-arginine methyltransferase CARM1"/>
    <property type="match status" value="1"/>
</dbReference>
<dbReference type="SUPFAM" id="SSF53335">
    <property type="entry name" value="S-adenosyl-L-methionine-dependent methyltransferases"/>
    <property type="match status" value="1"/>
</dbReference>
<evidence type="ECO:0000256" key="3">
    <source>
        <dbReference type="ARBA" id="ARBA00011925"/>
    </source>
</evidence>
<dbReference type="Gene3D" id="2.30.29.30">
    <property type="entry name" value="Pleckstrin-homology domain (PH domain)/Phosphotyrosine-binding domain (PTB)"/>
    <property type="match status" value="1"/>
</dbReference>
<keyword evidence="10" id="KW-0805">Transcription regulation</keyword>
<dbReference type="GO" id="GO:0005634">
    <property type="term" value="C:nucleus"/>
    <property type="evidence" value="ECO:0007669"/>
    <property type="project" value="UniProtKB-SubCell"/>
</dbReference>
<dbReference type="GO" id="GO:0005737">
    <property type="term" value="C:cytoplasm"/>
    <property type="evidence" value="ECO:0007669"/>
    <property type="project" value="UniProtKB-SubCell"/>
</dbReference>
<keyword evidence="9" id="KW-0156">Chromatin regulator</keyword>
<dbReference type="Pfam" id="PF06325">
    <property type="entry name" value="PrmA"/>
    <property type="match status" value="1"/>
</dbReference>
<evidence type="ECO:0000313" key="16">
    <source>
        <dbReference type="EMBL" id="KAK7574301.1"/>
    </source>
</evidence>
<dbReference type="FunFam" id="3.40.50.150:FF:000031">
    <property type="entry name" value="Putative Histone-arginine methyltransferase CARM1"/>
    <property type="match status" value="1"/>
</dbReference>
<dbReference type="PANTHER" id="PTHR11006:SF10">
    <property type="entry name" value="HISTONE-ARGININE METHYLTRANSFERASE CARMER-RELATED"/>
    <property type="match status" value="1"/>
</dbReference>
<proteinExistence type="predicted"/>
<keyword evidence="6 14" id="KW-0489">Methyltransferase</keyword>
<dbReference type="GO" id="GO:0006355">
    <property type="term" value="P:regulation of DNA-templated transcription"/>
    <property type="evidence" value="ECO:0007669"/>
    <property type="project" value="UniProtKB-ARBA"/>
</dbReference>
<dbReference type="GO" id="GO:0035242">
    <property type="term" value="F:protein-arginine omega-N asymmetric methyltransferase activity"/>
    <property type="evidence" value="ECO:0007669"/>
    <property type="project" value="UniProtKB-EC"/>
</dbReference>
<name>A0AAN9XY78_9HEMI</name>
<evidence type="ECO:0000256" key="4">
    <source>
        <dbReference type="ARBA" id="ARBA00022481"/>
    </source>
</evidence>
<keyword evidence="17" id="KW-1185">Reference proteome</keyword>
<dbReference type="InterPro" id="IPR029063">
    <property type="entry name" value="SAM-dependent_MTases_sf"/>
</dbReference>
<evidence type="ECO:0000259" key="15">
    <source>
        <dbReference type="Pfam" id="PF22528"/>
    </source>
</evidence>
<dbReference type="InterPro" id="IPR055135">
    <property type="entry name" value="PRMT_dom"/>
</dbReference>
<comment type="caution">
    <text evidence="16">The sequence shown here is derived from an EMBL/GenBank/DDBJ whole genome shotgun (WGS) entry which is preliminary data.</text>
</comment>
<evidence type="ECO:0000256" key="5">
    <source>
        <dbReference type="ARBA" id="ARBA00022490"/>
    </source>
</evidence>
<evidence type="ECO:0000256" key="12">
    <source>
        <dbReference type="ARBA" id="ARBA00023242"/>
    </source>
</evidence>
<dbReference type="Proteomes" id="UP001367676">
    <property type="component" value="Unassembled WGS sequence"/>
</dbReference>
<gene>
    <name evidence="16" type="ORF">V9T40_011492</name>
</gene>
<evidence type="ECO:0000256" key="7">
    <source>
        <dbReference type="ARBA" id="ARBA00022679"/>
    </source>
</evidence>
<keyword evidence="7 14" id="KW-0808">Transferase</keyword>
<keyword evidence="8 14" id="KW-0949">S-adenosyl-L-methionine</keyword>
<evidence type="ECO:0000256" key="11">
    <source>
        <dbReference type="ARBA" id="ARBA00023163"/>
    </source>
</evidence>
<feature type="domain" description="Protein arginine N-methyltransferase" evidence="15">
    <location>
        <begin position="267"/>
        <end position="431"/>
    </location>
</feature>
<comment type="subcellular location">
    <subcellularLocation>
        <location evidence="2">Cytoplasm</location>
    </subcellularLocation>
    <subcellularLocation>
        <location evidence="1">Nucleus</location>
    </subcellularLocation>
</comment>
<evidence type="ECO:0000256" key="6">
    <source>
        <dbReference type="ARBA" id="ARBA00022603"/>
    </source>
</evidence>
<dbReference type="Gene3D" id="2.70.160.11">
    <property type="entry name" value="Hnrnp arginine n-methyltransferase1"/>
    <property type="match status" value="1"/>
</dbReference>
<keyword evidence="11" id="KW-0804">Transcription</keyword>
<dbReference type="GO" id="GO:0035241">
    <property type="term" value="F:protein-arginine omega-N monomethyltransferase activity"/>
    <property type="evidence" value="ECO:0007669"/>
    <property type="project" value="UniProtKB-ARBA"/>
</dbReference>
<dbReference type="PANTHER" id="PTHR11006">
    <property type="entry name" value="PROTEIN ARGININE N-METHYLTRANSFERASE"/>
    <property type="match status" value="1"/>
</dbReference>
<dbReference type="InterPro" id="IPR025799">
    <property type="entry name" value="Arg_MeTrfase"/>
</dbReference>
<dbReference type="AlphaFoldDB" id="A0AAN9XY78"/>
<keyword evidence="12" id="KW-0539">Nucleus</keyword>
<dbReference type="Pfam" id="PF22528">
    <property type="entry name" value="PRMT_C"/>
    <property type="match status" value="1"/>
</dbReference>
<dbReference type="GO" id="GO:0070611">
    <property type="term" value="F:histone H3R2 methyltransferase activity"/>
    <property type="evidence" value="ECO:0007669"/>
    <property type="project" value="TreeGrafter"/>
</dbReference>
<protein>
    <recommendedName>
        <fullName evidence="3">type I protein arginine methyltransferase</fullName>
        <ecNumber evidence="3">2.1.1.319</ecNumber>
    </recommendedName>
</protein>
<reference evidence="16 17" key="1">
    <citation type="submission" date="2024-03" db="EMBL/GenBank/DDBJ databases">
        <title>Adaptation during the transition from Ophiocordyceps entomopathogen to insect associate is accompanied by gene loss and intensified selection.</title>
        <authorList>
            <person name="Ward C.M."/>
            <person name="Onetto C.A."/>
            <person name="Borneman A.R."/>
        </authorList>
    </citation>
    <scope>NUCLEOTIDE SEQUENCE [LARGE SCALE GENOMIC DNA]</scope>
    <source>
        <strain evidence="16">AWRI1</strain>
        <tissue evidence="16">Single Adult Female</tissue>
    </source>
</reference>
<keyword evidence="4" id="KW-0488">Methylation</keyword>
<dbReference type="InterPro" id="IPR011993">
    <property type="entry name" value="PH-like_dom_sf"/>
</dbReference>
<evidence type="ECO:0000256" key="14">
    <source>
        <dbReference type="PROSITE-ProRule" id="PRU01015"/>
    </source>
</evidence>
<evidence type="ECO:0000313" key="17">
    <source>
        <dbReference type="Proteomes" id="UP001367676"/>
    </source>
</evidence>
<dbReference type="CDD" id="cd02440">
    <property type="entry name" value="AdoMet_MTases"/>
    <property type="match status" value="1"/>
</dbReference>
<keyword evidence="5" id="KW-0963">Cytoplasm</keyword>
<accession>A0AAN9XY78</accession>